<name>A0A2K9ZG36_RHILE</name>
<sequence>MGRGEAGFVVNPEARVIHIRNQVRAFLAGRLRDEGKPILTRKEQV</sequence>
<reference evidence="1 2" key="1">
    <citation type="submission" date="2017-11" db="EMBL/GenBank/DDBJ databases">
        <title>Complete genome of Rhizobium leguminosarum Norway, an ineffective micro-symbiont.</title>
        <authorList>
            <person name="Hoffrichter A."/>
            <person name="Liang J."/>
            <person name="Brachmann A."/>
            <person name="Marin M."/>
        </authorList>
    </citation>
    <scope>NUCLEOTIDE SEQUENCE [LARGE SCALE GENOMIC DNA]</scope>
    <source>
        <strain evidence="1 2">Norway</strain>
        <plasmid evidence="2">Plasmid prln3</plasmid>
    </source>
</reference>
<proteinExistence type="predicted"/>
<dbReference type="Proteomes" id="UP000238523">
    <property type="component" value="Plasmid pRLN3"/>
</dbReference>
<protein>
    <submittedName>
        <fullName evidence="1">Uncharacterized protein</fullName>
    </submittedName>
</protein>
<dbReference type="AlphaFoldDB" id="A0A2K9ZG36"/>
<keyword evidence="1" id="KW-0614">Plasmid</keyword>
<accession>A0A2K9ZG36</accession>
<evidence type="ECO:0000313" key="1">
    <source>
        <dbReference type="EMBL" id="AUW47217.1"/>
    </source>
</evidence>
<dbReference type="EMBL" id="CP025015">
    <property type="protein sequence ID" value="AUW47217.1"/>
    <property type="molecule type" value="Genomic_DNA"/>
</dbReference>
<gene>
    <name evidence="1" type="ORF">CUJ84_pRLN3000079</name>
</gene>
<geneLocation type="plasmid" evidence="2">
    <name>prln3</name>
</geneLocation>
<organism evidence="1 2">
    <name type="scientific">Rhizobium leguminosarum</name>
    <dbReference type="NCBI Taxonomy" id="384"/>
    <lineage>
        <taxon>Bacteria</taxon>
        <taxon>Pseudomonadati</taxon>
        <taxon>Pseudomonadota</taxon>
        <taxon>Alphaproteobacteria</taxon>
        <taxon>Hyphomicrobiales</taxon>
        <taxon>Rhizobiaceae</taxon>
        <taxon>Rhizobium/Agrobacterium group</taxon>
        <taxon>Rhizobium</taxon>
    </lineage>
</organism>
<evidence type="ECO:0000313" key="2">
    <source>
        <dbReference type="Proteomes" id="UP000238523"/>
    </source>
</evidence>